<evidence type="ECO:0000256" key="1">
    <source>
        <dbReference type="SAM" id="Coils"/>
    </source>
</evidence>
<evidence type="ECO:0000313" key="3">
    <source>
        <dbReference type="RefSeq" id="XP_018086128.1"/>
    </source>
</evidence>
<dbReference type="AlphaFoldDB" id="A0A1L8FA64"/>
<gene>
    <name evidence="3" type="primary">LOC108698814</name>
</gene>
<sequence>MSDPYSFLHQDDIEKLFEHNTSPNRSQTKSKVSHKSLELQGKECLYANGEERSPTNARRFPGYRVSDHLGEVMIPYDPECEFSTSRDQLMHDRRAAHSELAALLVKNNSLQAEVSDLKNRLAAKEALLQEVKNDLVSYKENNARQLSQIHSLKDHIKELEHLSASVNCGKSEKNAELYSLRRDNNELNERVQELEQRIRMHLIEREKTEQRAIGLERKMKESIGKLCSCLNMDVEEQEDPLNIMLTKVEKLIKDYFVQKSKLSSLEEVLAGRQVEYKASRETIVRLVSEIDKHKKAVSGLEAQLKDIKMERDEAILVKQSAGREKELLLEKIKDNHKEWSSFQQEMVKKEKKLNELDRNLRTSDYEAKASHSLHQSFIIQLATILSNGFIAVPRTEEAIKERIQEISNSEQEWKSTAEELQEKVLKLTKQLDQQRDLYHEAVTKSYKAEEILQENHESLKHLKGKLASEEMIKDGFNAERKKLKKFLLQMAEKLNVVQDISSGGLTSQYEVLLNKAEEINQRDKGFLKENKSLIYNLQKKITSQAEKIELKSSKIEQLEKKIKQIEKEKEQQLLLSAENSGSLTAQKLQKKVERLQGQLSEMKIATQTLTAQLVDMSELKERTIQQKKTIEELSRALEKLEKIKEKAAKKVVSLKSELDYTEHEFRGDKERCQHMVEAVTNELHTAKRALEEVAKREKQLVDFRETITRMMGFNINTLAVPDHEVFDQLKRVLRKHGPVDPGRTDRSKLPYGFRTGDGDPEYTVQHMNAFHNARI</sequence>
<protein>
    <submittedName>
        <fullName evidence="3">Coiled-coil domain-containing protein 170</fullName>
    </submittedName>
</protein>
<dbReference type="Bgee" id="108698814">
    <property type="expression patterns" value="Expressed in neurula embryo and 4 other cell types or tissues"/>
</dbReference>
<evidence type="ECO:0000313" key="2">
    <source>
        <dbReference type="Proteomes" id="UP000186698"/>
    </source>
</evidence>
<feature type="coiled-coil region" evidence="1">
    <location>
        <begin position="541"/>
        <end position="706"/>
    </location>
</feature>
<dbReference type="RefSeq" id="XP_018086128.1">
    <property type="nucleotide sequence ID" value="XM_018230639.2"/>
</dbReference>
<dbReference type="OMA" id="RSGWICE"/>
<organism evidence="2 3">
    <name type="scientific">Xenopus laevis</name>
    <name type="common">African clawed frog</name>
    <dbReference type="NCBI Taxonomy" id="8355"/>
    <lineage>
        <taxon>Eukaryota</taxon>
        <taxon>Metazoa</taxon>
        <taxon>Chordata</taxon>
        <taxon>Craniata</taxon>
        <taxon>Vertebrata</taxon>
        <taxon>Euteleostomi</taxon>
        <taxon>Amphibia</taxon>
        <taxon>Batrachia</taxon>
        <taxon>Anura</taxon>
        <taxon>Pipoidea</taxon>
        <taxon>Pipidae</taxon>
        <taxon>Xenopodinae</taxon>
        <taxon>Xenopus</taxon>
        <taxon>Xenopus</taxon>
    </lineage>
</organism>
<dbReference type="PANTHER" id="PTHR18863">
    <property type="entry name" value="TSEC-2-RELATED"/>
    <property type="match status" value="1"/>
</dbReference>
<feature type="coiled-coil region" evidence="1">
    <location>
        <begin position="283"/>
        <end position="310"/>
    </location>
</feature>
<dbReference type="KEGG" id="xla:108698814"/>
<reference evidence="3" key="1">
    <citation type="submission" date="2025-08" db="UniProtKB">
        <authorList>
            <consortium name="RefSeq"/>
        </authorList>
    </citation>
    <scope>IDENTIFICATION</scope>
    <source>
        <strain evidence="3">J_2021</strain>
        <tissue evidence="3">Erythrocytes</tissue>
    </source>
</reference>
<keyword evidence="2" id="KW-1185">Reference proteome</keyword>
<dbReference type="STRING" id="8355.A0A1L8FA64"/>
<dbReference type="Proteomes" id="UP000186698">
    <property type="component" value="Chromosome 8L"/>
</dbReference>
<dbReference type="OrthoDB" id="5832575at2759"/>
<proteinExistence type="predicted"/>
<dbReference type="PaxDb" id="8355-A0A1L8FA64"/>
<dbReference type="InterPro" id="IPR039139">
    <property type="entry name" value="CCDC170-like"/>
</dbReference>
<dbReference type="PANTHER" id="PTHR18863:SF5">
    <property type="entry name" value="TESTIS EXPRESSED GENE 21"/>
    <property type="match status" value="1"/>
</dbReference>
<dbReference type="Gene3D" id="1.10.287.1490">
    <property type="match status" value="1"/>
</dbReference>
<feature type="coiled-coil region" evidence="1">
    <location>
        <begin position="100"/>
        <end position="211"/>
    </location>
</feature>
<dbReference type="GeneID" id="108698814"/>
<keyword evidence="1" id="KW-0175">Coiled coil</keyword>
<name>A0A1L8FA64_XENLA</name>
<dbReference type="CTD" id="108698814"/>
<feature type="coiled-coil region" evidence="1">
    <location>
        <begin position="403"/>
        <end position="437"/>
    </location>
</feature>
<accession>A0A1L8FA64</accession>